<name>A0A0M9ATK3_9EURY</name>
<keyword evidence="4" id="KW-0677">Repeat</keyword>
<comment type="caution">
    <text evidence="11">The sequence shown here is derived from an EMBL/GenBank/DDBJ whole genome shotgun (WGS) entry which is preliminary data.</text>
</comment>
<keyword evidence="3 8" id="KW-0812">Transmembrane</keyword>
<evidence type="ECO:0000256" key="4">
    <source>
        <dbReference type="ARBA" id="ARBA00022737"/>
    </source>
</evidence>
<dbReference type="Pfam" id="PF00571">
    <property type="entry name" value="CBS"/>
    <property type="match status" value="2"/>
</dbReference>
<organism evidence="11 12">
    <name type="scientific">Halorubrum tropicale</name>
    <dbReference type="NCBI Taxonomy" id="1765655"/>
    <lineage>
        <taxon>Archaea</taxon>
        <taxon>Methanobacteriati</taxon>
        <taxon>Methanobacteriota</taxon>
        <taxon>Stenosarchaea group</taxon>
        <taxon>Halobacteria</taxon>
        <taxon>Halobacteriales</taxon>
        <taxon>Haloferacaceae</taxon>
        <taxon>Halorubrum</taxon>
    </lineage>
</organism>
<dbReference type="RefSeq" id="WP_053770719.1">
    <property type="nucleotide sequence ID" value="NZ_LIST01000001.1"/>
</dbReference>
<dbReference type="EMBL" id="LIST01000001">
    <property type="protein sequence ID" value="KOX98038.1"/>
    <property type="molecule type" value="Genomic_DNA"/>
</dbReference>
<proteinExistence type="predicted"/>
<keyword evidence="12" id="KW-1185">Reference proteome</keyword>
<reference evidence="11 12" key="1">
    <citation type="submission" date="2015-08" db="EMBL/GenBank/DDBJ databases">
        <title>Genomes of Isolates from Cabo Rojo, PR.</title>
        <authorList>
            <person name="Sanchez-Nieves R.L."/>
            <person name="Montalvo-Rodriguez R."/>
        </authorList>
    </citation>
    <scope>NUCLEOTIDE SEQUENCE [LARGE SCALE GENOMIC DNA]</scope>
    <source>
        <strain evidence="11 12">5</strain>
    </source>
</reference>
<evidence type="ECO:0000259" key="9">
    <source>
        <dbReference type="PROSITE" id="PS51371"/>
    </source>
</evidence>
<evidence type="ECO:0000256" key="8">
    <source>
        <dbReference type="SAM" id="Phobius"/>
    </source>
</evidence>
<evidence type="ECO:0000256" key="3">
    <source>
        <dbReference type="ARBA" id="ARBA00022692"/>
    </source>
</evidence>
<dbReference type="PANTHER" id="PTHR43099:SF5">
    <property type="entry name" value="HLYC_CORC FAMILY TRANSPORTER"/>
    <property type="match status" value="1"/>
</dbReference>
<dbReference type="InterPro" id="IPR000644">
    <property type="entry name" value="CBS_dom"/>
</dbReference>
<comment type="subcellular location">
    <subcellularLocation>
        <location evidence="1">Cell membrane</location>
        <topology evidence="1">Multi-pass membrane protein</topology>
    </subcellularLocation>
</comment>
<evidence type="ECO:0000256" key="5">
    <source>
        <dbReference type="ARBA" id="ARBA00022989"/>
    </source>
</evidence>
<dbReference type="CDD" id="cd04590">
    <property type="entry name" value="CBS_pair_CorC_HlyC_assoc"/>
    <property type="match status" value="1"/>
</dbReference>
<dbReference type="OrthoDB" id="213548at2157"/>
<evidence type="ECO:0000259" key="10">
    <source>
        <dbReference type="PROSITE" id="PS51846"/>
    </source>
</evidence>
<evidence type="ECO:0000313" key="11">
    <source>
        <dbReference type="EMBL" id="KOX98038.1"/>
    </source>
</evidence>
<dbReference type="PANTHER" id="PTHR43099">
    <property type="entry name" value="UPF0053 PROTEIN YRKA"/>
    <property type="match status" value="1"/>
</dbReference>
<dbReference type="InterPro" id="IPR051676">
    <property type="entry name" value="UPF0053_domain"/>
</dbReference>
<evidence type="ECO:0000313" key="12">
    <source>
        <dbReference type="Proteomes" id="UP000037747"/>
    </source>
</evidence>
<feature type="domain" description="CBS" evidence="9">
    <location>
        <begin position="240"/>
        <end position="301"/>
    </location>
</feature>
<feature type="domain" description="CNNM transmembrane" evidence="10">
    <location>
        <begin position="9"/>
        <end position="220"/>
    </location>
</feature>
<sequence length="368" mass="40322">MIPLATAMPPTEVALRVAAGVLLILINAYFVAIEFGLTRLRQYPESEMDTPGLRRAWEMTDDLEFYLTTCQVWISGTSIALGIVAEPGLAALFTPIFENTALFAPVFENTALASASAGSFLGFFLINMVHLTHGEQTPTYLGVERSKQVARYGSRPLYWFAWLISPLIKVGDWVAKATLGLFGVEMTASWTEAEEEVLETRAELRNRLGSMMEEVELPEERREEVLNALDVDRVTVADVMTAPEEVVSLTTGASVDENLDRIRDTPHTRFPLVGDDLTDFEGIVYAPSIVSRYDELRDGDLTFAEVAAPPMTVAADASVSDAFDRFQAESQELALVIEDGEVVGLITATDAMEAVMGQLEDPLDAGNL</sequence>
<evidence type="ECO:0000256" key="7">
    <source>
        <dbReference type="PROSITE-ProRule" id="PRU00703"/>
    </source>
</evidence>
<dbReference type="SUPFAM" id="SSF54631">
    <property type="entry name" value="CBS-domain pair"/>
    <property type="match status" value="1"/>
</dbReference>
<evidence type="ECO:0000256" key="2">
    <source>
        <dbReference type="ARBA" id="ARBA00022475"/>
    </source>
</evidence>
<keyword evidence="2" id="KW-1003">Cell membrane</keyword>
<protein>
    <recommendedName>
        <fullName evidence="13">HlyC/CorC family transporter</fullName>
    </recommendedName>
</protein>
<dbReference type="InterPro" id="IPR046342">
    <property type="entry name" value="CBS_dom_sf"/>
</dbReference>
<dbReference type="InterPro" id="IPR002550">
    <property type="entry name" value="CNNM"/>
</dbReference>
<evidence type="ECO:0000256" key="1">
    <source>
        <dbReference type="ARBA" id="ARBA00004651"/>
    </source>
</evidence>
<evidence type="ECO:0008006" key="13">
    <source>
        <dbReference type="Google" id="ProtNLM"/>
    </source>
</evidence>
<dbReference type="Proteomes" id="UP000037747">
    <property type="component" value="Unassembled WGS sequence"/>
</dbReference>
<gene>
    <name evidence="11" type="ORF">AMR74_03810</name>
</gene>
<keyword evidence="6 8" id="KW-0472">Membrane</keyword>
<keyword evidence="7" id="KW-0129">CBS domain</keyword>
<dbReference type="Pfam" id="PF01595">
    <property type="entry name" value="CNNM"/>
    <property type="match status" value="1"/>
</dbReference>
<dbReference type="AlphaFoldDB" id="A0A0M9ATK3"/>
<evidence type="ECO:0000256" key="6">
    <source>
        <dbReference type="ARBA" id="ARBA00023136"/>
    </source>
</evidence>
<feature type="domain" description="CBS" evidence="9">
    <location>
        <begin position="306"/>
        <end position="363"/>
    </location>
</feature>
<dbReference type="STRING" id="1765655.AMR74_03810"/>
<dbReference type="GO" id="GO:0005886">
    <property type="term" value="C:plasma membrane"/>
    <property type="evidence" value="ECO:0007669"/>
    <property type="project" value="UniProtKB-SubCell"/>
</dbReference>
<dbReference type="PROSITE" id="PS51846">
    <property type="entry name" value="CNNM"/>
    <property type="match status" value="1"/>
</dbReference>
<dbReference type="PROSITE" id="PS51371">
    <property type="entry name" value="CBS"/>
    <property type="match status" value="2"/>
</dbReference>
<dbReference type="PATRIC" id="fig|1705389.3.peg.1070"/>
<feature type="transmembrane region" description="Helical" evidence="8">
    <location>
        <begin position="13"/>
        <end position="32"/>
    </location>
</feature>
<dbReference type="Gene3D" id="3.10.580.10">
    <property type="entry name" value="CBS-domain"/>
    <property type="match status" value="1"/>
</dbReference>
<accession>A0A0M9ATK3</accession>
<dbReference type="InterPro" id="IPR044751">
    <property type="entry name" value="Ion_transp-like_CBS"/>
</dbReference>
<keyword evidence="5 8" id="KW-1133">Transmembrane helix</keyword>